<evidence type="ECO:0000313" key="3">
    <source>
        <dbReference type="Proteomes" id="UP000294817"/>
    </source>
</evidence>
<sequence>MFESYDNVYNFWFVNGASSVTFLEYDDGLIAFDSSLYPRKFEDMVKIVEERTSKKLKKVFFTHFHPDHTFGAVFSKRKFDLYMNKKTLDFLNTLDATFLKESSKIADYNFNNFKEALREKDIVIFENSIFLLLRDQILSAENIGGHTLDSTIYILKPQGYLISGDLVFSKVHAEILNSNVDEWISRLNNLSSLDIETVFPGHGKPESKKVLKEQLTYLKRKKNGENLEKRYADYSLSDLAHL</sequence>
<dbReference type="PANTHER" id="PTHR42951">
    <property type="entry name" value="METALLO-BETA-LACTAMASE DOMAIN-CONTAINING"/>
    <property type="match status" value="1"/>
</dbReference>
<dbReference type="Gene3D" id="3.60.15.10">
    <property type="entry name" value="Ribonuclease Z/Hydroxyacylglutathione hydrolase-like"/>
    <property type="match status" value="1"/>
</dbReference>
<dbReference type="Pfam" id="PF00753">
    <property type="entry name" value="Lactamase_B"/>
    <property type="match status" value="1"/>
</dbReference>
<comment type="caution">
    <text evidence="2">The sequence shown here is derived from an EMBL/GenBank/DDBJ whole genome shotgun (WGS) entry which is preliminary data.</text>
</comment>
<evidence type="ECO:0000259" key="1">
    <source>
        <dbReference type="SMART" id="SM00849"/>
    </source>
</evidence>
<evidence type="ECO:0000313" key="2">
    <source>
        <dbReference type="EMBL" id="TDX16272.1"/>
    </source>
</evidence>
<dbReference type="SMART" id="SM00849">
    <property type="entry name" value="Lactamase_B"/>
    <property type="match status" value="1"/>
</dbReference>
<gene>
    <name evidence="2" type="ORF">C8D74_10491</name>
</gene>
<feature type="domain" description="Metallo-beta-lactamase" evidence="1">
    <location>
        <begin position="17"/>
        <end position="202"/>
    </location>
</feature>
<organism evidence="2 3">
    <name type="scientific">Petrotoga sibirica</name>
    <dbReference type="NCBI Taxonomy" id="156202"/>
    <lineage>
        <taxon>Bacteria</taxon>
        <taxon>Thermotogati</taxon>
        <taxon>Thermotogota</taxon>
        <taxon>Thermotogae</taxon>
        <taxon>Petrotogales</taxon>
        <taxon>Petrotogaceae</taxon>
        <taxon>Petrotoga</taxon>
    </lineage>
</organism>
<protein>
    <submittedName>
        <fullName evidence="2">Glyoxylase-like metal-dependent hydrolase (Beta-lactamase superfamily II)</fullName>
    </submittedName>
</protein>
<dbReference type="InterPro" id="IPR050855">
    <property type="entry name" value="NDM-1-like"/>
</dbReference>
<dbReference type="InterPro" id="IPR036866">
    <property type="entry name" value="RibonucZ/Hydroxyglut_hydro"/>
</dbReference>
<proteinExistence type="predicted"/>
<name>A0A4R8EUL2_9BACT</name>
<accession>A0A4R8EUL2</accession>
<dbReference type="Proteomes" id="UP000294817">
    <property type="component" value="Unassembled WGS sequence"/>
</dbReference>
<dbReference type="SUPFAM" id="SSF56281">
    <property type="entry name" value="Metallo-hydrolase/oxidoreductase"/>
    <property type="match status" value="1"/>
</dbReference>
<dbReference type="PANTHER" id="PTHR42951:SF4">
    <property type="entry name" value="ACYL-COENZYME A THIOESTERASE MBLAC2"/>
    <property type="match status" value="1"/>
</dbReference>
<dbReference type="GO" id="GO:0016787">
    <property type="term" value="F:hydrolase activity"/>
    <property type="evidence" value="ECO:0007669"/>
    <property type="project" value="UniProtKB-KW"/>
</dbReference>
<dbReference type="RefSeq" id="WP_158248339.1">
    <property type="nucleotide sequence ID" value="NZ_SODZ01000004.1"/>
</dbReference>
<keyword evidence="3" id="KW-1185">Reference proteome</keyword>
<keyword evidence="2" id="KW-0378">Hydrolase</keyword>
<dbReference type="AlphaFoldDB" id="A0A4R8EUL2"/>
<dbReference type="EMBL" id="SODZ01000004">
    <property type="protein sequence ID" value="TDX16272.1"/>
    <property type="molecule type" value="Genomic_DNA"/>
</dbReference>
<dbReference type="InterPro" id="IPR001279">
    <property type="entry name" value="Metallo-B-lactamas"/>
</dbReference>
<reference evidence="2 3" key="1">
    <citation type="submission" date="2019-03" db="EMBL/GenBank/DDBJ databases">
        <title>Genomic Encyclopedia of Type Strains, Phase IV (KMG-IV): sequencing the most valuable type-strain genomes for metagenomic binning, comparative biology and taxonomic classification.</title>
        <authorList>
            <person name="Goeker M."/>
        </authorList>
    </citation>
    <scope>NUCLEOTIDE SEQUENCE [LARGE SCALE GENOMIC DNA]</scope>
    <source>
        <strain evidence="2 3">DSM 13575</strain>
    </source>
</reference>